<dbReference type="EMBL" id="MCHY01000007">
    <property type="protein sequence ID" value="RKD25030.1"/>
    <property type="molecule type" value="Genomic_DNA"/>
</dbReference>
<feature type="transmembrane region" description="Helical" evidence="6">
    <location>
        <begin position="119"/>
        <end position="137"/>
    </location>
</feature>
<dbReference type="NCBIfam" id="NF038403">
    <property type="entry name" value="perm_prefix_1"/>
    <property type="match status" value="1"/>
</dbReference>
<evidence type="ECO:0000313" key="7">
    <source>
        <dbReference type="EMBL" id="RKD25030.1"/>
    </source>
</evidence>
<dbReference type="AlphaFoldDB" id="A0A419SLT0"/>
<feature type="transmembrane region" description="Helical" evidence="6">
    <location>
        <begin position="81"/>
        <end position="99"/>
    </location>
</feature>
<keyword evidence="8" id="KW-1185">Reference proteome</keyword>
<evidence type="ECO:0000313" key="8">
    <source>
        <dbReference type="Proteomes" id="UP000284219"/>
    </source>
</evidence>
<evidence type="ECO:0000256" key="3">
    <source>
        <dbReference type="ARBA" id="ARBA00022960"/>
    </source>
</evidence>
<feature type="transmembrane region" description="Helical" evidence="6">
    <location>
        <begin position="181"/>
        <end position="200"/>
    </location>
</feature>
<feature type="transmembrane region" description="Helical" evidence="6">
    <location>
        <begin position="254"/>
        <end position="272"/>
    </location>
</feature>
<dbReference type="PANTHER" id="PTHR30474:SF1">
    <property type="entry name" value="PEPTIDOGLYCAN GLYCOSYLTRANSFERASE MRDB"/>
    <property type="match status" value="1"/>
</dbReference>
<feature type="transmembrane region" description="Helical" evidence="6">
    <location>
        <begin position="321"/>
        <end position="343"/>
    </location>
</feature>
<dbReference type="Pfam" id="PF01098">
    <property type="entry name" value="FTSW_RODA_SPOVE"/>
    <property type="match status" value="1"/>
</dbReference>
<proteinExistence type="predicted"/>
<evidence type="ECO:0008006" key="9">
    <source>
        <dbReference type="Google" id="ProtNLM"/>
    </source>
</evidence>
<dbReference type="PANTHER" id="PTHR30474">
    <property type="entry name" value="CELL CYCLE PROTEIN"/>
    <property type="match status" value="1"/>
</dbReference>
<name>A0A419SLT0_9BACL</name>
<feature type="transmembrane region" description="Helical" evidence="6">
    <location>
        <begin position="144"/>
        <end position="161"/>
    </location>
</feature>
<dbReference type="GO" id="GO:0015648">
    <property type="term" value="F:lipid-linked peptidoglycan transporter activity"/>
    <property type="evidence" value="ECO:0007669"/>
    <property type="project" value="TreeGrafter"/>
</dbReference>
<dbReference type="GO" id="GO:0032153">
    <property type="term" value="C:cell division site"/>
    <property type="evidence" value="ECO:0007669"/>
    <property type="project" value="TreeGrafter"/>
</dbReference>
<comment type="subcellular location">
    <subcellularLocation>
        <location evidence="1">Membrane</location>
        <topology evidence="1">Multi-pass membrane protein</topology>
    </subcellularLocation>
</comment>
<feature type="transmembrane region" description="Helical" evidence="6">
    <location>
        <begin position="389"/>
        <end position="414"/>
    </location>
</feature>
<feature type="transmembrane region" description="Helical" evidence="6">
    <location>
        <begin position="231"/>
        <end position="247"/>
    </location>
</feature>
<dbReference type="RefSeq" id="WP_170145276.1">
    <property type="nucleotide sequence ID" value="NZ_MCHY01000007.1"/>
</dbReference>
<keyword evidence="2 6" id="KW-0812">Transmembrane</keyword>
<evidence type="ECO:0000256" key="5">
    <source>
        <dbReference type="ARBA" id="ARBA00023136"/>
    </source>
</evidence>
<reference evidence="7 8" key="1">
    <citation type="submission" date="2016-08" db="EMBL/GenBank/DDBJ databases">
        <title>Novel Firmicute Genomes.</title>
        <authorList>
            <person name="Poppleton D.I."/>
            <person name="Gribaldo S."/>
        </authorList>
    </citation>
    <scope>NUCLEOTIDE SEQUENCE [LARGE SCALE GENOMIC DNA]</scope>
    <source>
        <strain evidence="7 8">RAOx-1</strain>
    </source>
</reference>
<evidence type="ECO:0000256" key="4">
    <source>
        <dbReference type="ARBA" id="ARBA00022989"/>
    </source>
</evidence>
<comment type="caution">
    <text evidence="7">The sequence shown here is derived from an EMBL/GenBank/DDBJ whole genome shotgun (WGS) entry which is preliminary data.</text>
</comment>
<evidence type="ECO:0000256" key="1">
    <source>
        <dbReference type="ARBA" id="ARBA00004141"/>
    </source>
</evidence>
<evidence type="ECO:0000256" key="6">
    <source>
        <dbReference type="SAM" id="Phobius"/>
    </source>
</evidence>
<organism evidence="7 8">
    <name type="scientific">Ammoniphilus oxalaticus</name>
    <dbReference type="NCBI Taxonomy" id="66863"/>
    <lineage>
        <taxon>Bacteria</taxon>
        <taxon>Bacillati</taxon>
        <taxon>Bacillota</taxon>
        <taxon>Bacilli</taxon>
        <taxon>Bacillales</taxon>
        <taxon>Paenibacillaceae</taxon>
        <taxon>Aneurinibacillus group</taxon>
        <taxon>Ammoniphilus</taxon>
    </lineage>
</organism>
<sequence>MSYSDPKLTHYIQDVCNQIKCKEVHAEIQEELRSHIDEMVDDLIEEGMPQAKAIDKAIEQMGDASLIGKQFHQRYKPRMDWSLLGMALALIGVGLLVMYSIEHSQSSGIHQTSLVLNKAVAAAIGIGIAACIFFFDYRKLQKYSYYLYFGSLFILFLSFVFRGGYINGVPRWDIGIAKINAIHLSPYLFVIALSGILVQWDWGKLDSVFKILLLMFTPSIIYLSTRDLNSLFLWTACSLIVFFASLATRKQKCIVVSSLIVGLGLIVAYIVAEQSYPSKDPSNWIYIQIKEAFSSAGWWGHGLTSAHEQLPYAHTDFTFTYFVYAFGWVGGILLCGLVTLFLLRMVRITKQVRDPFGQILTKGLIVIFVVKFMRTILMSLGLLPEFGNGLPFISHGGTEFLLQMMAVGLILSIYRRKDWVLAD</sequence>
<dbReference type="InterPro" id="IPR047928">
    <property type="entry name" value="Perm_prefix_1"/>
</dbReference>
<feature type="transmembrane region" description="Helical" evidence="6">
    <location>
        <begin position="207"/>
        <end position="225"/>
    </location>
</feature>
<dbReference type="Proteomes" id="UP000284219">
    <property type="component" value="Unassembled WGS sequence"/>
</dbReference>
<dbReference type="GO" id="GO:0051301">
    <property type="term" value="P:cell division"/>
    <property type="evidence" value="ECO:0007669"/>
    <property type="project" value="InterPro"/>
</dbReference>
<dbReference type="InterPro" id="IPR001182">
    <property type="entry name" value="FtsW/RodA"/>
</dbReference>
<keyword evidence="4 6" id="KW-1133">Transmembrane helix</keyword>
<dbReference type="GO" id="GO:0008360">
    <property type="term" value="P:regulation of cell shape"/>
    <property type="evidence" value="ECO:0007669"/>
    <property type="project" value="UniProtKB-KW"/>
</dbReference>
<dbReference type="GO" id="GO:0005886">
    <property type="term" value="C:plasma membrane"/>
    <property type="evidence" value="ECO:0007669"/>
    <property type="project" value="TreeGrafter"/>
</dbReference>
<keyword evidence="3" id="KW-0133">Cell shape</keyword>
<evidence type="ECO:0000256" key="2">
    <source>
        <dbReference type="ARBA" id="ARBA00022692"/>
    </source>
</evidence>
<protein>
    <recommendedName>
        <fullName evidence="9">Cell division protein FtsW</fullName>
    </recommendedName>
</protein>
<feature type="transmembrane region" description="Helical" evidence="6">
    <location>
        <begin position="364"/>
        <end position="383"/>
    </location>
</feature>
<accession>A0A419SLT0</accession>
<gene>
    <name evidence="7" type="ORF">BEP19_04170</name>
</gene>
<keyword evidence="5 6" id="KW-0472">Membrane</keyword>